<dbReference type="AlphaFoldDB" id="A0A017TJ80"/>
<name>A0A017TJ80_9BACT</name>
<dbReference type="Proteomes" id="UP000019678">
    <property type="component" value="Unassembled WGS sequence"/>
</dbReference>
<sequence length="1135" mass="124728">MKEGGGGKKEQSDALVSDLRTLVRQILANHGLVAPDQRPLYAYRVDEATLHALQTALTSRLSARHRLDDDESAAALSLFAATYFCRTYQGGAWSWRDVLAALDHQGSYTVLYEPVERGLAYWRRSLLVAAHHRGFLLTLACEGGLPLKVLQAPERESHIKRYFRELVRVSEAYNRPAADIVARHADVLPVSLHNDLVLELSANLVDAVVKLRKCVRGQADPIHTLDTCLPEWRKSVPLHLDDDVAREFLDGLLRAPREPTTAEEPGLLVDTLLRTEGSLRVERRLGGPPDLAAAKLAEQLQISEEDLPARLYLHLVTADGERRLCAIATASVAGEGRYDLQLLASRPIDHTAVVQGGVLLVAAVGGRDIACIQLPGGEALDNVPWIFEGHEQHPTHVLVGVGAYRTRAESIIAVVATTEVLAPEPGARVEDWGEIAGLDRVVKRVEGSVQCKGAEESFVIATRQPSAYAVRFILRGKPWWSASTSAEAWLGPPQIKEVGADGTERWVPPDAIEWRPRRSGAPWQRLDATALGAGKIRVIRGGEQVFRTSCTILPPDFDLRIHPKDGGGGHIRVESRALADVGVIGPGGDVARKEHAEAGVNVTLQAPATPPAFVDVWLRFRGGGEARFNVPYPARVVVFSGRGGVALRNGDRVSLDGLSLVRARAVSPVRQERFALEARLEGSTWIPIQPLHVVGNGCFELPLDVVRDTLRAVLASCDELDHTVSLRIVGTQATAPCMLRVGWYEASLEKRDSPDGSSTLFLADDARRVLGDDVVERLRLVTRPLLEPEAPDLELPSENGRWSFVPQGKVVGPWLLLGLQGDTLRLRPLRITVKGEEAPESTSLLERAARIKQMQARQRAFSEVVETLAGDFGHPDWPRMQSFLRTLGVWPASTLDAVRALASHPGASAVALLKASSNDFDRLWDGLEQLSLLWSLIPICAWLRAARQLLRWVTSKPQFREALDWSTSRAVSELLANFAACGPQRARFLAVVTELIHLTLLGMPPQPGGSTLGHSDALHARLSSSERPALLRRHTHDTWPAWEVRQAAVIYRVPNSLLEPELLLPEFPCRDGIINAPALAAAISMHGITTDDTLRFHMRRLRAFDETWFDVAHATALTRMIARKLKEDPGYFNAL</sequence>
<accession>A0A017TJ80</accession>
<evidence type="ECO:0000313" key="1">
    <source>
        <dbReference type="EMBL" id="EYF08671.1"/>
    </source>
</evidence>
<protein>
    <submittedName>
        <fullName evidence="1">Uncharacterized protein</fullName>
    </submittedName>
</protein>
<dbReference type="eggNOG" id="ENOG502Z8ER">
    <property type="taxonomic scope" value="Bacteria"/>
</dbReference>
<reference evidence="1 2" key="1">
    <citation type="submission" date="2013-05" db="EMBL/GenBank/DDBJ databases">
        <title>Genome assembly of Chondromyces apiculatus DSM 436.</title>
        <authorList>
            <person name="Sharma G."/>
            <person name="Khatri I."/>
            <person name="Kaur C."/>
            <person name="Mayilraj S."/>
            <person name="Subramanian S."/>
        </authorList>
    </citation>
    <scope>NUCLEOTIDE SEQUENCE [LARGE SCALE GENOMIC DNA]</scope>
    <source>
        <strain evidence="1 2">DSM 436</strain>
    </source>
</reference>
<dbReference type="RefSeq" id="WP_044234835.1">
    <property type="nucleotide sequence ID" value="NZ_ASRX01000002.1"/>
</dbReference>
<gene>
    <name evidence="1" type="ORF">CAP_2532</name>
</gene>
<keyword evidence="2" id="KW-1185">Reference proteome</keyword>
<dbReference type="STRING" id="1192034.CAP_2532"/>
<dbReference type="InterPro" id="IPR047879">
    <property type="entry name" value="YjiT"/>
</dbReference>
<comment type="caution">
    <text evidence="1">The sequence shown here is derived from an EMBL/GenBank/DDBJ whole genome shotgun (WGS) entry which is preliminary data.</text>
</comment>
<organism evidence="1 2">
    <name type="scientific">Chondromyces apiculatus DSM 436</name>
    <dbReference type="NCBI Taxonomy" id="1192034"/>
    <lineage>
        <taxon>Bacteria</taxon>
        <taxon>Pseudomonadati</taxon>
        <taxon>Myxococcota</taxon>
        <taxon>Polyangia</taxon>
        <taxon>Polyangiales</taxon>
        <taxon>Polyangiaceae</taxon>
        <taxon>Chondromyces</taxon>
    </lineage>
</organism>
<dbReference type="EMBL" id="ASRX01000002">
    <property type="protein sequence ID" value="EYF08671.1"/>
    <property type="molecule type" value="Genomic_DNA"/>
</dbReference>
<proteinExistence type="predicted"/>
<evidence type="ECO:0000313" key="2">
    <source>
        <dbReference type="Proteomes" id="UP000019678"/>
    </source>
</evidence>
<dbReference type="NCBIfam" id="NF038336">
    <property type="entry name" value="YjiT_fam"/>
    <property type="match status" value="1"/>
</dbReference>